<name>A0A9W6SSE0_9ACTN</name>
<proteinExistence type="predicted"/>
<dbReference type="SUPFAM" id="SSF54909">
    <property type="entry name" value="Dimeric alpha+beta barrel"/>
    <property type="match status" value="1"/>
</dbReference>
<dbReference type="InterPro" id="IPR011008">
    <property type="entry name" value="Dimeric_a/b-barrel"/>
</dbReference>
<dbReference type="AlphaFoldDB" id="A0A9W6SSE0"/>
<dbReference type="EMBL" id="BSTX01000006">
    <property type="protein sequence ID" value="GLZ81571.1"/>
    <property type="molecule type" value="Genomic_DNA"/>
</dbReference>
<feature type="domain" description="NIPSNAP" evidence="1">
    <location>
        <begin position="7"/>
        <end position="101"/>
    </location>
</feature>
<dbReference type="RefSeq" id="WP_285667070.1">
    <property type="nucleotide sequence ID" value="NZ_BSTX01000006.1"/>
</dbReference>
<reference evidence="2" key="1">
    <citation type="submission" date="2023-03" db="EMBL/GenBank/DDBJ databases">
        <title>Actinorhabdospora filicis NBRC 111898.</title>
        <authorList>
            <person name="Ichikawa N."/>
            <person name="Sato H."/>
            <person name="Tonouchi N."/>
        </authorList>
    </citation>
    <scope>NUCLEOTIDE SEQUENCE</scope>
    <source>
        <strain evidence="2">NBRC 111898</strain>
    </source>
</reference>
<accession>A0A9W6SSE0</accession>
<dbReference type="Gene3D" id="3.30.70.100">
    <property type="match status" value="1"/>
</dbReference>
<organism evidence="2 3">
    <name type="scientific">Actinorhabdospora filicis</name>
    <dbReference type="NCBI Taxonomy" id="1785913"/>
    <lineage>
        <taxon>Bacteria</taxon>
        <taxon>Bacillati</taxon>
        <taxon>Actinomycetota</taxon>
        <taxon>Actinomycetes</taxon>
        <taxon>Micromonosporales</taxon>
        <taxon>Micromonosporaceae</taxon>
        <taxon>Actinorhabdospora</taxon>
    </lineage>
</organism>
<gene>
    <name evidence="2" type="ORF">Afil01_63780</name>
</gene>
<dbReference type="Pfam" id="PF07978">
    <property type="entry name" value="NIPSNAP"/>
    <property type="match status" value="1"/>
</dbReference>
<keyword evidence="3" id="KW-1185">Reference proteome</keyword>
<protein>
    <submittedName>
        <fullName evidence="2">NIPSNAP family containing protein</fullName>
    </submittedName>
</protein>
<dbReference type="InterPro" id="IPR012577">
    <property type="entry name" value="NIPSNAP"/>
</dbReference>
<evidence type="ECO:0000313" key="3">
    <source>
        <dbReference type="Proteomes" id="UP001165079"/>
    </source>
</evidence>
<evidence type="ECO:0000313" key="2">
    <source>
        <dbReference type="EMBL" id="GLZ81571.1"/>
    </source>
</evidence>
<comment type="caution">
    <text evidence="2">The sequence shown here is derived from an EMBL/GenBank/DDBJ whole genome shotgun (WGS) entry which is preliminary data.</text>
</comment>
<sequence length="225" mass="25369">MTIAVAELRRYTLHPGRRDELIELFEREFIETQEETGIVLPGQFRDLDDPGRFVWLRGFASMDERREALTAFYGGPAWKEHRDAANATMIDSDDVLLLRPVRPGSGLPGDGYRPRVGAEPPDSRVTIVLHHFQRPVGEEFRRVFEAAIPALEHAGAGPLAYYETEYAENDFPGLPVRTGEHVFMWVTRGYDPARLAECPQWAALTAGAVRTVRLTLAPTVRSLLR</sequence>
<dbReference type="Proteomes" id="UP001165079">
    <property type="component" value="Unassembled WGS sequence"/>
</dbReference>
<evidence type="ECO:0000259" key="1">
    <source>
        <dbReference type="Pfam" id="PF07978"/>
    </source>
</evidence>